<organism evidence="2 3">
    <name type="scientific">Adineta steineri</name>
    <dbReference type="NCBI Taxonomy" id="433720"/>
    <lineage>
        <taxon>Eukaryota</taxon>
        <taxon>Metazoa</taxon>
        <taxon>Spiralia</taxon>
        <taxon>Gnathifera</taxon>
        <taxon>Rotifera</taxon>
        <taxon>Eurotatoria</taxon>
        <taxon>Bdelloidea</taxon>
        <taxon>Adinetida</taxon>
        <taxon>Adinetidae</taxon>
        <taxon>Adineta</taxon>
    </lineage>
</organism>
<accession>A0A819P4N8</accession>
<evidence type="ECO:0000313" key="1">
    <source>
        <dbReference type="EMBL" id="CAF1483731.1"/>
    </source>
</evidence>
<dbReference type="EMBL" id="CAJOBB010002898">
    <property type="protein sequence ID" value="CAF4006879.1"/>
    <property type="molecule type" value="Genomic_DNA"/>
</dbReference>
<comment type="caution">
    <text evidence="2">The sequence shown here is derived from an EMBL/GenBank/DDBJ whole genome shotgun (WGS) entry which is preliminary data.</text>
</comment>
<proteinExistence type="predicted"/>
<dbReference type="AlphaFoldDB" id="A0A819P4N8"/>
<dbReference type="Proteomes" id="UP000663868">
    <property type="component" value="Unassembled WGS sequence"/>
</dbReference>
<dbReference type="Proteomes" id="UP000663860">
    <property type="component" value="Unassembled WGS sequence"/>
</dbReference>
<reference evidence="2" key="1">
    <citation type="submission" date="2021-02" db="EMBL/GenBank/DDBJ databases">
        <authorList>
            <person name="Nowell W R."/>
        </authorList>
    </citation>
    <scope>NUCLEOTIDE SEQUENCE</scope>
</reference>
<dbReference type="EMBL" id="CAJNOE010002474">
    <property type="protein sequence ID" value="CAF1483731.1"/>
    <property type="molecule type" value="Genomic_DNA"/>
</dbReference>
<sequence>MNNYRYHDLVQRFALALYILGGKYTYDFVRLNLICALPCPTTITSLIKQSNLKLNEAEFRFNFLQEHFISKNIKYSFASEDSTAIVKKIVYDTATNSFVGFCTPLNNGIPIPHYFRTESFDQLKEWFDSIQKAGFLNLHMIQPISESIANLSPSILSAYGIDNKFTLYDIARKWVYIFNECSSRHIRIVGYATDCDSRYLSAMRTISGFFSSMPSMKLHEGPEAFRIYPSANWNWFFLRPQQLLLFLQDGVHLATKWRNRILSTTAQLTIGGFRIKMEHLQDLLTSPEEKLEHNLVQTDLNPKDKQNFLSCKKISSKNVLELLKKKKETYATYVYLQLLQYIIAAYIETDTSIEDRLYYSWVIVFVCRMWRISLKYNTSIKRLILSEESSERNKKKHQYFITTQAYHSAELNSHNLLFLIMLVKQHDLPKEALNTFLFSSQPCESTFRNARALSGIYRSAVNFTTLDFLHRCDKLSILNEIKYSQGWNENDQIIQFPVHHRKKKINRDISSNSNDINTINIENIILAAFDHAKQLISNLDISTLLIKYDAFELNGLSSKTRASIRLNVNSNDYFLNDFDSLLNSECEYESDSEDELIETNEINDVLLVNDEDQDVIITPGPDELKTTRLTFEGLRIFDKINPILKNSYFRVQINGKVKYIHKQTCCWMLTDKTSRLSADRLSRIIKASKED</sequence>
<protein>
    <submittedName>
        <fullName evidence="2">Uncharacterized protein</fullName>
    </submittedName>
</protein>
<gene>
    <name evidence="1" type="ORF">IZO911_LOCUS44120</name>
    <name evidence="2" type="ORF">KXQ929_LOCUS28823</name>
</gene>
<evidence type="ECO:0000313" key="2">
    <source>
        <dbReference type="EMBL" id="CAF4006879.1"/>
    </source>
</evidence>
<name>A0A819P4N8_9BILA</name>
<evidence type="ECO:0000313" key="3">
    <source>
        <dbReference type="Proteomes" id="UP000663868"/>
    </source>
</evidence>